<dbReference type="RefSeq" id="WP_166228656.1">
    <property type="nucleotide sequence ID" value="NZ_CP049989.1"/>
</dbReference>
<feature type="transmembrane region" description="Helical" evidence="7">
    <location>
        <begin position="44"/>
        <end position="64"/>
    </location>
</feature>
<evidence type="ECO:0000256" key="6">
    <source>
        <dbReference type="SAM" id="MobiDB-lite"/>
    </source>
</evidence>
<evidence type="ECO:0000256" key="2">
    <source>
        <dbReference type="ARBA" id="ARBA00022475"/>
    </source>
</evidence>
<organism evidence="8 9">
    <name type="scientific">Hydrogenophaga crocea</name>
    <dbReference type="NCBI Taxonomy" id="2716225"/>
    <lineage>
        <taxon>Bacteria</taxon>
        <taxon>Pseudomonadati</taxon>
        <taxon>Pseudomonadota</taxon>
        <taxon>Betaproteobacteria</taxon>
        <taxon>Burkholderiales</taxon>
        <taxon>Comamonadaceae</taxon>
        <taxon>Hydrogenophaga</taxon>
    </lineage>
</organism>
<proteinExistence type="predicted"/>
<dbReference type="AlphaFoldDB" id="A0A6G8IK54"/>
<keyword evidence="2" id="KW-1003">Cell membrane</keyword>
<evidence type="ECO:0000256" key="4">
    <source>
        <dbReference type="ARBA" id="ARBA00022989"/>
    </source>
</evidence>
<comment type="subcellular location">
    <subcellularLocation>
        <location evidence="1">Cell membrane</location>
        <topology evidence="1">Multi-pass membrane protein</topology>
    </subcellularLocation>
</comment>
<feature type="transmembrane region" description="Helical" evidence="7">
    <location>
        <begin position="139"/>
        <end position="159"/>
    </location>
</feature>
<dbReference type="InterPro" id="IPR005598">
    <property type="entry name" value="ATP_synth_I"/>
</dbReference>
<keyword evidence="4 7" id="KW-1133">Transmembrane helix</keyword>
<evidence type="ECO:0000313" key="8">
    <source>
        <dbReference type="EMBL" id="QIM53541.1"/>
    </source>
</evidence>
<evidence type="ECO:0000256" key="1">
    <source>
        <dbReference type="ARBA" id="ARBA00004651"/>
    </source>
</evidence>
<evidence type="ECO:0000256" key="5">
    <source>
        <dbReference type="ARBA" id="ARBA00023136"/>
    </source>
</evidence>
<feature type="region of interest" description="Disordered" evidence="6">
    <location>
        <begin position="1"/>
        <end position="24"/>
    </location>
</feature>
<dbReference type="Proteomes" id="UP000503162">
    <property type="component" value="Chromosome"/>
</dbReference>
<dbReference type="Pfam" id="PF03899">
    <property type="entry name" value="ATP-synt_I"/>
    <property type="match status" value="1"/>
</dbReference>
<gene>
    <name evidence="8" type="ORF">G9Q37_15975</name>
</gene>
<protein>
    <submittedName>
        <fullName evidence="8">ATP synthase subunit I</fullName>
    </submittedName>
</protein>
<dbReference type="KEGG" id="hcz:G9Q37_15975"/>
<accession>A0A6G8IK54</accession>
<keyword evidence="5 7" id="KW-0472">Membrane</keyword>
<evidence type="ECO:0000256" key="7">
    <source>
        <dbReference type="SAM" id="Phobius"/>
    </source>
</evidence>
<dbReference type="GO" id="GO:0005886">
    <property type="term" value="C:plasma membrane"/>
    <property type="evidence" value="ECO:0007669"/>
    <property type="project" value="UniProtKB-SubCell"/>
</dbReference>
<feature type="compositionally biased region" description="Basic and acidic residues" evidence="6">
    <location>
        <begin position="10"/>
        <end position="24"/>
    </location>
</feature>
<evidence type="ECO:0000313" key="9">
    <source>
        <dbReference type="Proteomes" id="UP000503162"/>
    </source>
</evidence>
<name>A0A6G8IK54_9BURK</name>
<evidence type="ECO:0000256" key="3">
    <source>
        <dbReference type="ARBA" id="ARBA00022692"/>
    </source>
</evidence>
<sequence length="168" mass="18384">MLQAKPTPRWTDDHGDGAQEPEFKPLTREEARQWRASQPVLSPWRLVGVQWLVGLLAAVLAWLLSRSVPLAVSVLYGAAAVALPSALMAYGLTSSALSRLLSGFAQAAFAGFLFWEGVKVLLSVAMLAAAVWILPEPNWMGLLIGMVLVLKVFWFGFLLQTRRPVKNG</sequence>
<keyword evidence="9" id="KW-1185">Reference proteome</keyword>
<feature type="transmembrane region" description="Helical" evidence="7">
    <location>
        <begin position="104"/>
        <end position="133"/>
    </location>
</feature>
<feature type="transmembrane region" description="Helical" evidence="7">
    <location>
        <begin position="70"/>
        <end position="92"/>
    </location>
</feature>
<reference evidence="8 9" key="1">
    <citation type="submission" date="2020-03" db="EMBL/GenBank/DDBJ databases">
        <title>Hydrogenophaga sp. nov. isolated from cyanobacterial mat.</title>
        <authorList>
            <person name="Thorat V."/>
            <person name="Kirdat K."/>
            <person name="Tiwarekar B."/>
            <person name="Costa E.D."/>
            <person name="Yadav A."/>
        </authorList>
    </citation>
    <scope>NUCLEOTIDE SEQUENCE [LARGE SCALE GENOMIC DNA]</scope>
    <source>
        <strain evidence="8 9">BA0156</strain>
    </source>
</reference>
<dbReference type="EMBL" id="CP049989">
    <property type="protein sequence ID" value="QIM53541.1"/>
    <property type="molecule type" value="Genomic_DNA"/>
</dbReference>
<keyword evidence="3 7" id="KW-0812">Transmembrane</keyword>